<evidence type="ECO:0000313" key="1">
    <source>
        <dbReference type="EMBL" id="QJA47451.1"/>
    </source>
</evidence>
<dbReference type="InterPro" id="IPR010985">
    <property type="entry name" value="Ribbon_hlx_hlx"/>
</dbReference>
<dbReference type="EMBL" id="MT143574">
    <property type="protein sequence ID" value="QJA98359.1"/>
    <property type="molecule type" value="Genomic_DNA"/>
</dbReference>
<accession>A0A6H1ZJ46</accession>
<evidence type="ECO:0000313" key="3">
    <source>
        <dbReference type="EMBL" id="QJB02948.1"/>
    </source>
</evidence>
<dbReference type="EMBL" id="MT145024">
    <property type="protein sequence ID" value="QJI02711.1"/>
    <property type="molecule type" value="Genomic_DNA"/>
</dbReference>
<proteinExistence type="predicted"/>
<name>A0A6H1ZJ46_9ZZZZ</name>
<reference evidence="1" key="1">
    <citation type="submission" date="2020-03" db="EMBL/GenBank/DDBJ databases">
        <title>The deep terrestrial virosphere.</title>
        <authorList>
            <person name="Holmfeldt K."/>
            <person name="Nilsson E."/>
            <person name="Simone D."/>
            <person name="Lopez-Fernandez M."/>
            <person name="Wu X."/>
            <person name="de Brujin I."/>
            <person name="Lundin D."/>
            <person name="Andersson A."/>
            <person name="Bertilsson S."/>
            <person name="Dopson M."/>
        </authorList>
    </citation>
    <scope>NUCLEOTIDE SEQUENCE</scope>
    <source>
        <strain evidence="2">MM171A01903</strain>
        <strain evidence="3">MM171B00984</strain>
        <strain evidence="1">TM448A00672</strain>
        <strain evidence="4">TM448B03545</strain>
    </source>
</reference>
<dbReference type="EMBL" id="MT143816">
    <property type="protein sequence ID" value="QJB02948.1"/>
    <property type="molecule type" value="Genomic_DNA"/>
</dbReference>
<gene>
    <name evidence="2" type="ORF">MM171A01903_0006</name>
    <name evidence="3" type="ORF">MM171B00984_0015</name>
    <name evidence="1" type="ORF">TM448A00672_0017</name>
    <name evidence="4" type="ORF">TM448B03545_0007</name>
</gene>
<protein>
    <submittedName>
        <fullName evidence="1">Uncharacterized protein</fullName>
    </submittedName>
</protein>
<dbReference type="AlphaFoldDB" id="A0A6H1ZJ46"/>
<dbReference type="EMBL" id="MT144043">
    <property type="protein sequence ID" value="QJA47451.1"/>
    <property type="molecule type" value="Genomic_DNA"/>
</dbReference>
<dbReference type="SUPFAM" id="SSF47598">
    <property type="entry name" value="Ribbon-helix-helix"/>
    <property type="match status" value="1"/>
</dbReference>
<sequence length="60" mass="7007">MRTFVIRKIPDHIWKSVKIRVAQEGITLNEAMLILVRAYAEDKGGHNDREYAEYHTLLVP</sequence>
<dbReference type="GO" id="GO:0006355">
    <property type="term" value="P:regulation of DNA-templated transcription"/>
    <property type="evidence" value="ECO:0007669"/>
    <property type="project" value="InterPro"/>
</dbReference>
<organism evidence="1">
    <name type="scientific">viral metagenome</name>
    <dbReference type="NCBI Taxonomy" id="1070528"/>
    <lineage>
        <taxon>unclassified sequences</taxon>
        <taxon>metagenomes</taxon>
        <taxon>organismal metagenomes</taxon>
    </lineage>
</organism>
<evidence type="ECO:0000313" key="2">
    <source>
        <dbReference type="EMBL" id="QJA98359.1"/>
    </source>
</evidence>
<evidence type="ECO:0000313" key="4">
    <source>
        <dbReference type="EMBL" id="QJI02711.1"/>
    </source>
</evidence>